<keyword evidence="3" id="KW-1185">Reference proteome</keyword>
<dbReference type="GO" id="GO:0005886">
    <property type="term" value="C:plasma membrane"/>
    <property type="evidence" value="ECO:0007669"/>
    <property type="project" value="UniProtKB-SubCell"/>
</dbReference>
<evidence type="ECO:0000313" key="2">
    <source>
        <dbReference type="EMBL" id="TCN35699.1"/>
    </source>
</evidence>
<feature type="transmembrane region" description="Helical" evidence="1">
    <location>
        <begin position="74"/>
        <end position="93"/>
    </location>
</feature>
<dbReference type="Proteomes" id="UP000295351">
    <property type="component" value="Unassembled WGS sequence"/>
</dbReference>
<comment type="caution">
    <text evidence="2">The sequence shown here is derived from an EMBL/GenBank/DDBJ whole genome shotgun (WGS) entry which is preliminary data.</text>
</comment>
<dbReference type="PANTHER" id="PTHR43471">
    <property type="entry name" value="ABC TRANSPORTER PERMEASE"/>
    <property type="match status" value="1"/>
</dbReference>
<accession>A0A4R2CA63</accession>
<dbReference type="GO" id="GO:0140359">
    <property type="term" value="F:ABC-type transporter activity"/>
    <property type="evidence" value="ECO:0007669"/>
    <property type="project" value="InterPro"/>
</dbReference>
<gene>
    <name evidence="2" type="ORF">EV665_12621</name>
</gene>
<sequence length="286" mass="30282">MEHVRPVFVGLDLKPPGFIRQTVLLVRRETAVKFHAIWFWLVATIIALMAYAYGSGFQNTFQTESVIVAADPLAGLNVAVVIFLGLVLGLRLAGGLSWEREHGTLEVLLVGPVSWSAIILSKYLVEVIVLVGLITLYCSYLLLAQPLGAGVIHLPAFVSLGASVIFVLPVMGLGLLVSAWAGSVRGAVVAYLSLVSVMTGYEAMLGLLRGMTADEMSLFALYLRAGLESTAPLVHVLSPVAGVGLLVQSAFEHTTPALAQIASSFGLTIILLVAARFTARLKGASA</sequence>
<evidence type="ECO:0000313" key="3">
    <source>
        <dbReference type="Proteomes" id="UP000295351"/>
    </source>
</evidence>
<organism evidence="2 3">
    <name type="scientific">Shinella granuli</name>
    <dbReference type="NCBI Taxonomy" id="323621"/>
    <lineage>
        <taxon>Bacteria</taxon>
        <taxon>Pseudomonadati</taxon>
        <taxon>Pseudomonadota</taxon>
        <taxon>Alphaproteobacteria</taxon>
        <taxon>Hyphomicrobiales</taxon>
        <taxon>Rhizobiaceae</taxon>
        <taxon>Shinella</taxon>
    </lineage>
</organism>
<keyword evidence="1" id="KW-0472">Membrane</keyword>
<keyword evidence="1" id="KW-0812">Transmembrane</keyword>
<name>A0A4R2CA63_SHIGR</name>
<feature type="transmembrane region" description="Helical" evidence="1">
    <location>
        <begin position="127"/>
        <end position="144"/>
    </location>
</feature>
<proteinExistence type="predicted"/>
<feature type="transmembrane region" description="Helical" evidence="1">
    <location>
        <begin position="188"/>
        <end position="208"/>
    </location>
</feature>
<reference evidence="2 3" key="1">
    <citation type="submission" date="2019-03" db="EMBL/GenBank/DDBJ databases">
        <title>Genomic Encyclopedia of Type Strains, Phase IV (KMG-IV): sequencing the most valuable type-strain genomes for metagenomic binning, comparative biology and taxonomic classification.</title>
        <authorList>
            <person name="Goeker M."/>
        </authorList>
    </citation>
    <scope>NUCLEOTIDE SEQUENCE [LARGE SCALE GENOMIC DNA]</scope>
    <source>
        <strain evidence="2 3">DSM 18401</strain>
    </source>
</reference>
<dbReference type="Pfam" id="PF12679">
    <property type="entry name" value="ABC2_membrane_2"/>
    <property type="match status" value="1"/>
</dbReference>
<keyword evidence="1" id="KW-1133">Transmembrane helix</keyword>
<feature type="transmembrane region" description="Helical" evidence="1">
    <location>
        <begin position="257"/>
        <end position="279"/>
    </location>
</feature>
<protein>
    <submittedName>
        <fullName evidence="2">ABC-2 family transporter</fullName>
    </submittedName>
</protein>
<dbReference type="EMBL" id="SLVX01000026">
    <property type="protein sequence ID" value="TCN35699.1"/>
    <property type="molecule type" value="Genomic_DNA"/>
</dbReference>
<dbReference type="AlphaFoldDB" id="A0A4R2CA63"/>
<feature type="transmembrane region" description="Helical" evidence="1">
    <location>
        <begin position="37"/>
        <end position="54"/>
    </location>
</feature>
<feature type="transmembrane region" description="Helical" evidence="1">
    <location>
        <begin position="156"/>
        <end position="182"/>
    </location>
</feature>
<dbReference type="RefSeq" id="WP_133036473.1">
    <property type="nucleotide sequence ID" value="NZ_BAABEI010000001.1"/>
</dbReference>
<evidence type="ECO:0000256" key="1">
    <source>
        <dbReference type="SAM" id="Phobius"/>
    </source>
</evidence>